<dbReference type="EMBL" id="CAJVQC010014258">
    <property type="protein sequence ID" value="CAG8655855.1"/>
    <property type="molecule type" value="Genomic_DNA"/>
</dbReference>
<protein>
    <submittedName>
        <fullName evidence="1">12388_t:CDS:1</fullName>
    </submittedName>
</protein>
<dbReference type="Proteomes" id="UP000789920">
    <property type="component" value="Unassembled WGS sequence"/>
</dbReference>
<gene>
    <name evidence="1" type="ORF">RPERSI_LOCUS8074</name>
</gene>
<reference evidence="1" key="1">
    <citation type="submission" date="2021-06" db="EMBL/GenBank/DDBJ databases">
        <authorList>
            <person name="Kallberg Y."/>
            <person name="Tangrot J."/>
            <person name="Rosling A."/>
        </authorList>
    </citation>
    <scope>NUCLEOTIDE SEQUENCE</scope>
    <source>
        <strain evidence="1">MA461A</strain>
    </source>
</reference>
<accession>A0ACA9NKL5</accession>
<sequence>MNAEAMHKELMKFAKDGKIEKENIPKISTIENWISSYARIFKQKATE</sequence>
<comment type="caution">
    <text evidence="1">The sequence shown here is derived from an EMBL/GenBank/DDBJ whole genome shotgun (WGS) entry which is preliminary data.</text>
</comment>
<evidence type="ECO:0000313" key="1">
    <source>
        <dbReference type="EMBL" id="CAG8655855.1"/>
    </source>
</evidence>
<name>A0ACA9NKL5_9GLOM</name>
<evidence type="ECO:0000313" key="2">
    <source>
        <dbReference type="Proteomes" id="UP000789920"/>
    </source>
</evidence>
<feature type="non-terminal residue" evidence="1">
    <location>
        <position position="47"/>
    </location>
</feature>
<keyword evidence="2" id="KW-1185">Reference proteome</keyword>
<proteinExistence type="predicted"/>
<organism evidence="1 2">
    <name type="scientific">Racocetra persica</name>
    <dbReference type="NCBI Taxonomy" id="160502"/>
    <lineage>
        <taxon>Eukaryota</taxon>
        <taxon>Fungi</taxon>
        <taxon>Fungi incertae sedis</taxon>
        <taxon>Mucoromycota</taxon>
        <taxon>Glomeromycotina</taxon>
        <taxon>Glomeromycetes</taxon>
        <taxon>Diversisporales</taxon>
        <taxon>Gigasporaceae</taxon>
        <taxon>Racocetra</taxon>
    </lineage>
</organism>